<proteinExistence type="predicted"/>
<feature type="non-terminal residue" evidence="1">
    <location>
        <position position="30"/>
    </location>
</feature>
<comment type="caution">
    <text evidence="1">The sequence shown here is derived from an EMBL/GenBank/DDBJ whole genome shotgun (WGS) entry which is preliminary data.</text>
</comment>
<sequence>MLFDPDTARNVYHHSLLGDMKTAFSGALEE</sequence>
<gene>
    <name evidence="1" type="ORF">AVEN_273486_1</name>
</gene>
<name>A0A4Y2FXC5_ARAVE</name>
<dbReference type="AlphaFoldDB" id="A0A4Y2FXC5"/>
<accession>A0A4Y2FXC5</accession>
<evidence type="ECO:0000313" key="2">
    <source>
        <dbReference type="Proteomes" id="UP000499080"/>
    </source>
</evidence>
<keyword evidence="2" id="KW-1185">Reference proteome</keyword>
<organism evidence="1 2">
    <name type="scientific">Araneus ventricosus</name>
    <name type="common">Orbweaver spider</name>
    <name type="synonym">Epeira ventricosa</name>
    <dbReference type="NCBI Taxonomy" id="182803"/>
    <lineage>
        <taxon>Eukaryota</taxon>
        <taxon>Metazoa</taxon>
        <taxon>Ecdysozoa</taxon>
        <taxon>Arthropoda</taxon>
        <taxon>Chelicerata</taxon>
        <taxon>Arachnida</taxon>
        <taxon>Araneae</taxon>
        <taxon>Araneomorphae</taxon>
        <taxon>Entelegynae</taxon>
        <taxon>Araneoidea</taxon>
        <taxon>Araneidae</taxon>
        <taxon>Araneus</taxon>
    </lineage>
</organism>
<evidence type="ECO:0000313" key="1">
    <source>
        <dbReference type="EMBL" id="GBM45085.1"/>
    </source>
</evidence>
<reference evidence="1 2" key="1">
    <citation type="journal article" date="2019" name="Sci. Rep.">
        <title>Orb-weaving spider Araneus ventricosus genome elucidates the spidroin gene catalogue.</title>
        <authorList>
            <person name="Kono N."/>
            <person name="Nakamura H."/>
            <person name="Ohtoshi R."/>
            <person name="Moran D.A.P."/>
            <person name="Shinohara A."/>
            <person name="Yoshida Y."/>
            <person name="Fujiwara M."/>
            <person name="Mori M."/>
            <person name="Tomita M."/>
            <person name="Arakawa K."/>
        </authorList>
    </citation>
    <scope>NUCLEOTIDE SEQUENCE [LARGE SCALE GENOMIC DNA]</scope>
</reference>
<dbReference type="EMBL" id="BGPR01252029">
    <property type="protein sequence ID" value="GBM45085.1"/>
    <property type="molecule type" value="Genomic_DNA"/>
</dbReference>
<protein>
    <submittedName>
        <fullName evidence="1">Uncharacterized protein</fullName>
    </submittedName>
</protein>
<dbReference type="Proteomes" id="UP000499080">
    <property type="component" value="Unassembled WGS sequence"/>
</dbReference>